<name>A0A011QHM2_ACCRE</name>
<comment type="caution">
    <text evidence="6">The sequence shown here is derived from an EMBL/GenBank/DDBJ whole genome shotgun (WGS) entry which is preliminary data.</text>
</comment>
<dbReference type="STRING" id="1454004.AW11_01925"/>
<comment type="subcellular location">
    <subcellularLocation>
        <location evidence="1">Membrane</location>
        <topology evidence="1">Multi-pass membrane protein</topology>
    </subcellularLocation>
</comment>
<dbReference type="PATRIC" id="fig|1454004.3.peg.1989"/>
<dbReference type="eggNOG" id="COG3307">
    <property type="taxonomic scope" value="Bacteria"/>
</dbReference>
<sequence>MYFQAPVRSQQAFSFICNWLLPLGYLSLLVGLAALPDRSLYHKLFYALVGLPALIALLLKPGTLRVLLREPIILLFLAFSAWSLLSVTWSDTDSSVFDLLKRPLYIFMLFSACALLSLQASKRLEQTTLLGALLMLPLTVYSLSAFALAWTPGMRMIGSGALDNPLLSSHIFGFFGTLWLALSMTLPRHQSWVTIAPALVSVGALMATGSRTPLVAMSLACVWLTVVCWNRRSIVLIATGTAGLVALLLLYPDALLERGTSSRIDIWQIALGKILQQPWLGFGFQASLVIDIAGFPIPFSEPHSFALGVLYYTGIVGLTIWLAMHALALSHCWRNRNALLFVIAGSLLIYGLGAGLTEGGGILSRPKEHWFLTWIPLALIAALNIAAHQAQETPLR</sequence>
<dbReference type="AlphaFoldDB" id="A0A011QHM2"/>
<organism evidence="6 7">
    <name type="scientific">Accumulibacter regalis</name>
    <dbReference type="NCBI Taxonomy" id="522306"/>
    <lineage>
        <taxon>Bacteria</taxon>
        <taxon>Pseudomonadati</taxon>
        <taxon>Pseudomonadota</taxon>
        <taxon>Betaproteobacteria</taxon>
        <taxon>Candidatus Accumulibacter</taxon>
    </lineage>
</organism>
<keyword evidence="6" id="KW-0436">Ligase</keyword>
<evidence type="ECO:0000256" key="2">
    <source>
        <dbReference type="ARBA" id="ARBA00022692"/>
    </source>
</evidence>
<dbReference type="Proteomes" id="UP000022141">
    <property type="component" value="Unassembled WGS sequence"/>
</dbReference>
<dbReference type="GO" id="GO:0016020">
    <property type="term" value="C:membrane"/>
    <property type="evidence" value="ECO:0007669"/>
    <property type="project" value="UniProtKB-SubCell"/>
</dbReference>
<dbReference type="GO" id="GO:0016874">
    <property type="term" value="F:ligase activity"/>
    <property type="evidence" value="ECO:0007669"/>
    <property type="project" value="UniProtKB-KW"/>
</dbReference>
<evidence type="ECO:0000313" key="7">
    <source>
        <dbReference type="Proteomes" id="UP000022141"/>
    </source>
</evidence>
<dbReference type="PANTHER" id="PTHR37422:SF13">
    <property type="entry name" value="LIPOPOLYSACCHARIDE BIOSYNTHESIS PROTEIN PA4999-RELATED"/>
    <property type="match status" value="1"/>
</dbReference>
<keyword evidence="4" id="KW-0472">Membrane</keyword>
<keyword evidence="7" id="KW-1185">Reference proteome</keyword>
<proteinExistence type="predicted"/>
<evidence type="ECO:0000313" key="6">
    <source>
        <dbReference type="EMBL" id="EXI88822.1"/>
    </source>
</evidence>
<gene>
    <name evidence="6" type="ORF">AW11_01925</name>
</gene>
<protein>
    <submittedName>
        <fullName evidence="6">Lipid A core - O-antigen ligase</fullName>
    </submittedName>
</protein>
<keyword evidence="2" id="KW-0812">Transmembrane</keyword>
<dbReference type="PANTHER" id="PTHR37422">
    <property type="entry name" value="TEICHURONIC ACID BIOSYNTHESIS PROTEIN TUAE"/>
    <property type="match status" value="1"/>
</dbReference>
<dbReference type="InterPro" id="IPR007016">
    <property type="entry name" value="O-antigen_ligase-rel_domated"/>
</dbReference>
<keyword evidence="3" id="KW-1133">Transmembrane helix</keyword>
<evidence type="ECO:0000256" key="1">
    <source>
        <dbReference type="ARBA" id="ARBA00004141"/>
    </source>
</evidence>
<dbReference type="Pfam" id="PF04932">
    <property type="entry name" value="Wzy_C"/>
    <property type="match status" value="1"/>
</dbReference>
<reference evidence="6" key="1">
    <citation type="submission" date="2014-02" db="EMBL/GenBank/DDBJ databases">
        <title>Expanding our view of genomic diversity in Candidatus Accumulibacter clades.</title>
        <authorList>
            <person name="Skennerton C.T."/>
            <person name="Barr J.J."/>
            <person name="Slater F.R."/>
            <person name="Bond P.L."/>
            <person name="Tyson G.W."/>
        </authorList>
    </citation>
    <scope>NUCLEOTIDE SEQUENCE [LARGE SCALE GENOMIC DNA]</scope>
</reference>
<evidence type="ECO:0000256" key="3">
    <source>
        <dbReference type="ARBA" id="ARBA00022989"/>
    </source>
</evidence>
<evidence type="ECO:0000259" key="5">
    <source>
        <dbReference type="Pfam" id="PF04932"/>
    </source>
</evidence>
<evidence type="ECO:0000256" key="4">
    <source>
        <dbReference type="ARBA" id="ARBA00023136"/>
    </source>
</evidence>
<dbReference type="InterPro" id="IPR051533">
    <property type="entry name" value="WaaL-like"/>
</dbReference>
<feature type="domain" description="O-antigen ligase-related" evidence="5">
    <location>
        <begin position="198"/>
        <end position="322"/>
    </location>
</feature>
<accession>A0A011QHM2</accession>
<dbReference type="EMBL" id="JEMY01000024">
    <property type="protein sequence ID" value="EXI88822.1"/>
    <property type="molecule type" value="Genomic_DNA"/>
</dbReference>